<feature type="domain" description="4'-phosphopantetheinyl transferase" evidence="2">
    <location>
        <begin position="101"/>
        <end position="173"/>
    </location>
</feature>
<dbReference type="Pfam" id="PF01648">
    <property type="entry name" value="ACPS"/>
    <property type="match status" value="1"/>
</dbReference>
<dbReference type="InterPro" id="IPR003542">
    <property type="entry name" value="Enbac_synth_compD-like"/>
</dbReference>
<evidence type="ECO:0000256" key="1">
    <source>
        <dbReference type="ARBA" id="ARBA00022679"/>
    </source>
</evidence>
<comment type="caution">
    <text evidence="4">The sequence shown here is derived from an EMBL/GenBank/DDBJ whole genome shotgun (WGS) entry which is preliminary data.</text>
</comment>
<dbReference type="InterPro" id="IPR037143">
    <property type="entry name" value="4-PPantetheinyl_Trfase_dom_sf"/>
</dbReference>
<dbReference type="InterPro" id="IPR008278">
    <property type="entry name" value="4-PPantetheinyl_Trfase_dom"/>
</dbReference>
<accession>A0ABQ4DLV7</accession>
<gene>
    <name evidence="4" type="ORF">Cph01nite_21010</name>
</gene>
<dbReference type="PANTHER" id="PTHR38096:SF1">
    <property type="entry name" value="ENTEROBACTIN SYNTHASE COMPONENT D"/>
    <property type="match status" value="1"/>
</dbReference>
<dbReference type="PRINTS" id="PR01399">
    <property type="entry name" value="ENTSNTHTASED"/>
</dbReference>
<dbReference type="InterPro" id="IPR041354">
    <property type="entry name" value="4PPT_N"/>
</dbReference>
<feature type="domain" description="4'-phosphopantetheinyl transferase N-terminal" evidence="3">
    <location>
        <begin position="27"/>
        <end position="94"/>
    </location>
</feature>
<protein>
    <submittedName>
        <fullName evidence="4">4'-phosphopantetheinyl transferase</fullName>
    </submittedName>
</protein>
<keyword evidence="1 4" id="KW-0808">Transferase</keyword>
<evidence type="ECO:0000313" key="5">
    <source>
        <dbReference type="Proteomes" id="UP000614741"/>
    </source>
</evidence>
<sequence length="207" mass="21494">MLAQVLPSGVVAVEAFGPAAAGPLLGEEAAAVARAVPARRAEYAAVRACARDALEALGAGRPAVPSSPDRSPVWPAGVVGALTHCDGYRAAAVARAEAWLGVGIDAEPLAPLPDGVAALVMSDDERRALARVDPALCPDRVLFSAKESVYKVWSPLVRTWLGFEDVRVSLGEGTFSAHLDRPGLVDVLHGRWTTGHGLLVTAVALPR</sequence>
<dbReference type="GO" id="GO:0016740">
    <property type="term" value="F:transferase activity"/>
    <property type="evidence" value="ECO:0007669"/>
    <property type="project" value="UniProtKB-KW"/>
</dbReference>
<evidence type="ECO:0000313" key="4">
    <source>
        <dbReference type="EMBL" id="GIG40339.1"/>
    </source>
</evidence>
<name>A0ABQ4DLV7_9CELL</name>
<dbReference type="Proteomes" id="UP000614741">
    <property type="component" value="Unassembled WGS sequence"/>
</dbReference>
<dbReference type="SUPFAM" id="SSF56214">
    <property type="entry name" value="4'-phosphopantetheinyl transferase"/>
    <property type="match status" value="1"/>
</dbReference>
<dbReference type="PANTHER" id="PTHR38096">
    <property type="entry name" value="ENTEROBACTIN SYNTHASE COMPONENT D"/>
    <property type="match status" value="1"/>
</dbReference>
<organism evidence="4 5">
    <name type="scientific">Cellulomonas phragmiteti</name>
    <dbReference type="NCBI Taxonomy" id="478780"/>
    <lineage>
        <taxon>Bacteria</taxon>
        <taxon>Bacillati</taxon>
        <taxon>Actinomycetota</taxon>
        <taxon>Actinomycetes</taxon>
        <taxon>Micrococcales</taxon>
        <taxon>Cellulomonadaceae</taxon>
        <taxon>Cellulomonas</taxon>
    </lineage>
</organism>
<dbReference type="RefSeq" id="WP_203673985.1">
    <property type="nucleotide sequence ID" value="NZ_BONP01000011.1"/>
</dbReference>
<dbReference type="Pfam" id="PF17837">
    <property type="entry name" value="4PPT_N"/>
    <property type="match status" value="1"/>
</dbReference>
<reference evidence="4 5" key="1">
    <citation type="submission" date="2021-01" db="EMBL/GenBank/DDBJ databases">
        <title>Whole genome shotgun sequence of Cellulomonas phragmiteti NBRC 110785.</title>
        <authorList>
            <person name="Komaki H."/>
            <person name="Tamura T."/>
        </authorList>
    </citation>
    <scope>NUCLEOTIDE SEQUENCE [LARGE SCALE GENOMIC DNA]</scope>
    <source>
        <strain evidence="4 5">NBRC 110785</strain>
    </source>
</reference>
<keyword evidence="5" id="KW-1185">Reference proteome</keyword>
<evidence type="ECO:0000259" key="2">
    <source>
        <dbReference type="Pfam" id="PF01648"/>
    </source>
</evidence>
<proteinExistence type="predicted"/>
<dbReference type="EMBL" id="BONP01000011">
    <property type="protein sequence ID" value="GIG40339.1"/>
    <property type="molecule type" value="Genomic_DNA"/>
</dbReference>
<evidence type="ECO:0000259" key="3">
    <source>
        <dbReference type="Pfam" id="PF17837"/>
    </source>
</evidence>